<dbReference type="OrthoDB" id="9912405at2"/>
<dbReference type="RefSeq" id="WP_095655931.1">
    <property type="nucleotide sequence ID" value="NZ_NPOA01000008.1"/>
</dbReference>
<dbReference type="AlphaFoldDB" id="A0A2A2IDQ1"/>
<accession>A0A2A2IDQ1</accession>
<name>A0A2A2IDQ1_9BACI</name>
<protein>
    <submittedName>
        <fullName evidence="1">Uncharacterized protein</fullName>
    </submittedName>
</protein>
<reference evidence="1 2" key="1">
    <citation type="submission" date="2017-08" db="EMBL/GenBank/DDBJ databases">
        <title>Virgibacillus indicus sp. nov. and Virgibacillus profoundi sp. nov, two moderately halophilic bacteria isolated from marine sediment by using the Microfluidic Streak Plate.</title>
        <authorList>
            <person name="Xu B."/>
            <person name="Hu B."/>
            <person name="Wang J."/>
            <person name="Zhu Y."/>
            <person name="Huang L."/>
            <person name="Du W."/>
            <person name="Huang Y."/>
        </authorList>
    </citation>
    <scope>NUCLEOTIDE SEQUENCE [LARGE SCALE GENOMIC DNA]</scope>
    <source>
        <strain evidence="1 2">IO3-P3-H5</strain>
    </source>
</reference>
<organism evidence="1 2">
    <name type="scientific">Virgibacillus profundi</name>
    <dbReference type="NCBI Taxonomy" id="2024555"/>
    <lineage>
        <taxon>Bacteria</taxon>
        <taxon>Bacillati</taxon>
        <taxon>Bacillota</taxon>
        <taxon>Bacilli</taxon>
        <taxon>Bacillales</taxon>
        <taxon>Bacillaceae</taxon>
        <taxon>Virgibacillus</taxon>
    </lineage>
</organism>
<dbReference type="Proteomes" id="UP000218887">
    <property type="component" value="Unassembled WGS sequence"/>
</dbReference>
<evidence type="ECO:0000313" key="1">
    <source>
        <dbReference type="EMBL" id="PAV29260.1"/>
    </source>
</evidence>
<comment type="caution">
    <text evidence="1">The sequence shown here is derived from an EMBL/GenBank/DDBJ whole genome shotgun (WGS) entry which is preliminary data.</text>
</comment>
<proteinExistence type="predicted"/>
<sequence>MQRKLNEINNQAYEVSGGLNTIDGQMIFFGDLIEDMHAHPEEMGKRVQEGDVQKQLYAIYTLLHNELLDIKKCQEEISKISSENLEEVAMNIEYRGE</sequence>
<keyword evidence="2" id="KW-1185">Reference proteome</keyword>
<dbReference type="EMBL" id="NPOA01000008">
    <property type="protein sequence ID" value="PAV29260.1"/>
    <property type="molecule type" value="Genomic_DNA"/>
</dbReference>
<gene>
    <name evidence="1" type="ORF">CIL05_12755</name>
</gene>
<evidence type="ECO:0000313" key="2">
    <source>
        <dbReference type="Proteomes" id="UP000218887"/>
    </source>
</evidence>